<sequence length="80" mass="8277">MMIHVSREGQQFGPYTQEDAQAYLAEGSLLATDLGWTDGSAEWVPLSQLVGGEVGAPPAVPGTGCPKCGAGLETDQVICL</sequence>
<name>A0A382PRA1_9ZZZZ</name>
<organism evidence="2">
    <name type="scientific">marine metagenome</name>
    <dbReference type="NCBI Taxonomy" id="408172"/>
    <lineage>
        <taxon>unclassified sequences</taxon>
        <taxon>metagenomes</taxon>
        <taxon>ecological metagenomes</taxon>
    </lineage>
</organism>
<dbReference type="Pfam" id="PF14237">
    <property type="entry name" value="GYF_2"/>
    <property type="match status" value="1"/>
</dbReference>
<proteinExistence type="predicted"/>
<reference evidence="2" key="1">
    <citation type="submission" date="2018-05" db="EMBL/GenBank/DDBJ databases">
        <authorList>
            <person name="Lanie J.A."/>
            <person name="Ng W.-L."/>
            <person name="Kazmierczak K.M."/>
            <person name="Andrzejewski T.M."/>
            <person name="Davidsen T.M."/>
            <person name="Wayne K.J."/>
            <person name="Tettelin H."/>
            <person name="Glass J.I."/>
            <person name="Rusch D."/>
            <person name="Podicherti R."/>
            <person name="Tsui H.-C.T."/>
            <person name="Winkler M.E."/>
        </authorList>
    </citation>
    <scope>NUCLEOTIDE SEQUENCE</scope>
</reference>
<evidence type="ECO:0000313" key="2">
    <source>
        <dbReference type="EMBL" id="SVC74522.1"/>
    </source>
</evidence>
<feature type="domain" description="GYF" evidence="1">
    <location>
        <begin position="4"/>
        <end position="49"/>
    </location>
</feature>
<dbReference type="EMBL" id="UINC01108430">
    <property type="protein sequence ID" value="SVC74522.1"/>
    <property type="molecule type" value="Genomic_DNA"/>
</dbReference>
<dbReference type="AlphaFoldDB" id="A0A382PRA1"/>
<feature type="non-terminal residue" evidence="2">
    <location>
        <position position="80"/>
    </location>
</feature>
<gene>
    <name evidence="2" type="ORF">METZ01_LOCUS327376</name>
</gene>
<evidence type="ECO:0000259" key="1">
    <source>
        <dbReference type="Pfam" id="PF14237"/>
    </source>
</evidence>
<dbReference type="InterPro" id="IPR025640">
    <property type="entry name" value="GYF_2"/>
</dbReference>
<protein>
    <recommendedName>
        <fullName evidence="1">GYF domain-containing protein</fullName>
    </recommendedName>
</protein>
<accession>A0A382PRA1</accession>